<dbReference type="EMBL" id="DSUJ01000010">
    <property type="protein sequence ID" value="HFI92270.1"/>
    <property type="molecule type" value="Genomic_DNA"/>
</dbReference>
<gene>
    <name evidence="1" type="ORF">ENS31_12200</name>
</gene>
<protein>
    <recommendedName>
        <fullName evidence="2">Lipopolysaccharide-assembly</fullName>
    </recommendedName>
</protein>
<name>A0A7V3E7R1_9BACT</name>
<dbReference type="GO" id="GO:0043165">
    <property type="term" value="P:Gram-negative-bacterium-type cell outer membrane assembly"/>
    <property type="evidence" value="ECO:0007669"/>
    <property type="project" value="InterPro"/>
</dbReference>
<organism evidence="1">
    <name type="scientific">Ignavibacterium album</name>
    <dbReference type="NCBI Taxonomy" id="591197"/>
    <lineage>
        <taxon>Bacteria</taxon>
        <taxon>Pseudomonadati</taxon>
        <taxon>Ignavibacteriota</taxon>
        <taxon>Ignavibacteria</taxon>
        <taxon>Ignavibacteriales</taxon>
        <taxon>Ignavibacteriaceae</taxon>
        <taxon>Ignavibacterium</taxon>
    </lineage>
</organism>
<dbReference type="InterPro" id="IPR007485">
    <property type="entry name" value="LPS_assembly_LptE"/>
</dbReference>
<reference evidence="1" key="1">
    <citation type="journal article" date="2020" name="mSystems">
        <title>Genome- and Community-Level Interaction Insights into Carbon Utilization and Element Cycling Functions of Hydrothermarchaeota in Hydrothermal Sediment.</title>
        <authorList>
            <person name="Zhou Z."/>
            <person name="Liu Y."/>
            <person name="Xu W."/>
            <person name="Pan J."/>
            <person name="Luo Z.H."/>
            <person name="Li M."/>
        </authorList>
    </citation>
    <scope>NUCLEOTIDE SEQUENCE [LARGE SCALE GENOMIC DNA]</scope>
    <source>
        <strain evidence="1">SpSt-479</strain>
    </source>
</reference>
<dbReference type="GO" id="GO:0019867">
    <property type="term" value="C:outer membrane"/>
    <property type="evidence" value="ECO:0007669"/>
    <property type="project" value="InterPro"/>
</dbReference>
<comment type="caution">
    <text evidence="1">The sequence shown here is derived from an EMBL/GenBank/DDBJ whole genome shotgun (WGS) entry which is preliminary data.</text>
</comment>
<dbReference type="AlphaFoldDB" id="A0A7V3E7R1"/>
<proteinExistence type="predicted"/>
<sequence>MRFSEMLKIKTKIISSLILLFTSALLLNFTAGCSYSFTGASVPKHLKTIAIPIADDRSGSAEFGLRESLTQKLIQKFIDDNSLQVTDKVNADAILECTIISFNDAPAIVTAGENVTSRRITIGVKASYRDLVKKITVYDKTFSSYEDYPQGGSLTERNNAIEKVLDKLTEDILLETVSGW</sequence>
<dbReference type="Pfam" id="PF04390">
    <property type="entry name" value="LptE"/>
    <property type="match status" value="1"/>
</dbReference>
<evidence type="ECO:0008006" key="2">
    <source>
        <dbReference type="Google" id="ProtNLM"/>
    </source>
</evidence>
<evidence type="ECO:0000313" key="1">
    <source>
        <dbReference type="EMBL" id="HFI92270.1"/>
    </source>
</evidence>
<dbReference type="PROSITE" id="PS51257">
    <property type="entry name" value="PROKAR_LIPOPROTEIN"/>
    <property type="match status" value="1"/>
</dbReference>
<dbReference type="Gene3D" id="3.30.160.150">
    <property type="entry name" value="Lipoprotein like domain"/>
    <property type="match status" value="1"/>
</dbReference>
<accession>A0A7V3E7R1</accession>